<proteinExistence type="predicted"/>
<keyword evidence="3" id="KW-1185">Reference proteome</keyword>
<dbReference type="OrthoDB" id="7355856at2"/>
<accession>A0A5J6MN50</accession>
<dbReference type="KEGG" id="htq:FRZ44_40900"/>
<protein>
    <recommendedName>
        <fullName evidence="4">DUF883 domain-containing protein</fullName>
    </recommendedName>
</protein>
<keyword evidence="1" id="KW-0812">Transmembrane</keyword>
<keyword evidence="1" id="KW-1133">Transmembrane helix</keyword>
<gene>
    <name evidence="2" type="ORF">FRZ44_40900</name>
</gene>
<name>A0A5J6MN50_9PROT</name>
<dbReference type="RefSeq" id="WP_151178904.1">
    <property type="nucleotide sequence ID" value="NZ_CP042906.1"/>
</dbReference>
<sequence length="107" mass="11410">MKRTTKSKRKASAPVDLDVLIDDIGALKSDFAAIVSQIKSGAVDHASERANELLSQISERANELYDTVSEQGAVSVEAARGQITARPLTAVLLAFGLGFLASRLVLR</sequence>
<dbReference type="Proteomes" id="UP000326202">
    <property type="component" value="Chromosome"/>
</dbReference>
<reference evidence="2 3" key="1">
    <citation type="submission" date="2019-08" db="EMBL/GenBank/DDBJ databases">
        <title>Hyperibacter terrae gen. nov., sp. nov. and Hyperibacter viscosus sp. nov., two new members in the family Rhodospirillaceae isolated from the rhizosphere of Hypericum perforatum.</title>
        <authorList>
            <person name="Noviana Z."/>
        </authorList>
    </citation>
    <scope>NUCLEOTIDE SEQUENCE [LARGE SCALE GENOMIC DNA]</scope>
    <source>
        <strain evidence="2 3">R5913</strain>
    </source>
</reference>
<feature type="transmembrane region" description="Helical" evidence="1">
    <location>
        <begin position="88"/>
        <end position="106"/>
    </location>
</feature>
<evidence type="ECO:0000256" key="1">
    <source>
        <dbReference type="SAM" id="Phobius"/>
    </source>
</evidence>
<organism evidence="2 3">
    <name type="scientific">Hypericibacter terrae</name>
    <dbReference type="NCBI Taxonomy" id="2602015"/>
    <lineage>
        <taxon>Bacteria</taxon>
        <taxon>Pseudomonadati</taxon>
        <taxon>Pseudomonadota</taxon>
        <taxon>Alphaproteobacteria</taxon>
        <taxon>Rhodospirillales</taxon>
        <taxon>Dongiaceae</taxon>
        <taxon>Hypericibacter</taxon>
    </lineage>
</organism>
<evidence type="ECO:0000313" key="3">
    <source>
        <dbReference type="Proteomes" id="UP000326202"/>
    </source>
</evidence>
<evidence type="ECO:0008006" key="4">
    <source>
        <dbReference type="Google" id="ProtNLM"/>
    </source>
</evidence>
<dbReference type="EMBL" id="CP042906">
    <property type="protein sequence ID" value="QEX18779.1"/>
    <property type="molecule type" value="Genomic_DNA"/>
</dbReference>
<evidence type="ECO:0000313" key="2">
    <source>
        <dbReference type="EMBL" id="QEX18779.1"/>
    </source>
</evidence>
<keyword evidence="1" id="KW-0472">Membrane</keyword>
<dbReference type="AlphaFoldDB" id="A0A5J6MN50"/>